<dbReference type="AlphaFoldDB" id="A0A6M6JJ39"/>
<evidence type="ECO:0000313" key="3">
    <source>
        <dbReference type="Proteomes" id="UP000505377"/>
    </source>
</evidence>
<feature type="region of interest" description="Disordered" evidence="1">
    <location>
        <begin position="100"/>
        <end position="122"/>
    </location>
</feature>
<evidence type="ECO:0000256" key="1">
    <source>
        <dbReference type="SAM" id="MobiDB-lite"/>
    </source>
</evidence>
<evidence type="ECO:0000313" key="2">
    <source>
        <dbReference type="EMBL" id="QJY46652.1"/>
    </source>
</evidence>
<protein>
    <submittedName>
        <fullName evidence="2">Uncharacterized protein</fullName>
    </submittedName>
</protein>
<sequence length="122" mass="12982">MKWLIPYAGETFTFDDERLSASEARLQKRITVGMAPFVAERAREQMDPDAWVAALVIGRLRSGLDAIAAADIDADEVDLMAAMKLTREAGQAEVRDLRAAAKAAPDAPADVEAPAAPEAAAS</sequence>
<gene>
    <name evidence="2" type="ORF">HOP40_13185</name>
</gene>
<organism evidence="2 3">
    <name type="scientific">Pseudonocardia broussonetiae</name>
    <dbReference type="NCBI Taxonomy" id="2736640"/>
    <lineage>
        <taxon>Bacteria</taxon>
        <taxon>Bacillati</taxon>
        <taxon>Actinomycetota</taxon>
        <taxon>Actinomycetes</taxon>
        <taxon>Pseudonocardiales</taxon>
        <taxon>Pseudonocardiaceae</taxon>
        <taxon>Pseudonocardia</taxon>
    </lineage>
</organism>
<dbReference type="KEGG" id="pbro:HOP40_13185"/>
<dbReference type="EMBL" id="CP053564">
    <property type="protein sequence ID" value="QJY46652.1"/>
    <property type="molecule type" value="Genomic_DNA"/>
</dbReference>
<dbReference type="RefSeq" id="WP_172158222.1">
    <property type="nucleotide sequence ID" value="NZ_CP053564.1"/>
</dbReference>
<proteinExistence type="predicted"/>
<keyword evidence="3" id="KW-1185">Reference proteome</keyword>
<name>A0A6M6JJ39_9PSEU</name>
<reference evidence="2 3" key="1">
    <citation type="submission" date="2020-05" db="EMBL/GenBank/DDBJ databases">
        <authorList>
            <person name="Mo P."/>
        </authorList>
    </citation>
    <scope>NUCLEOTIDE SEQUENCE [LARGE SCALE GENOMIC DNA]</scope>
    <source>
        <strain evidence="2 3">Gen01</strain>
    </source>
</reference>
<accession>A0A6M6JJ39</accession>
<dbReference type="Proteomes" id="UP000505377">
    <property type="component" value="Chromosome"/>
</dbReference>